<evidence type="ECO:0000313" key="9">
    <source>
        <dbReference type="EMBL" id="POH34465.1"/>
    </source>
</evidence>
<evidence type="ECO:0000256" key="6">
    <source>
        <dbReference type="ARBA" id="ARBA00022989"/>
    </source>
</evidence>
<evidence type="ECO:0000256" key="3">
    <source>
        <dbReference type="ARBA" id="ARBA00022475"/>
    </source>
</evidence>
<keyword evidence="2" id="KW-0813">Transport</keyword>
<evidence type="ECO:0000256" key="7">
    <source>
        <dbReference type="ARBA" id="ARBA00023136"/>
    </source>
</evidence>
<feature type="transmembrane region" description="Helical" evidence="8">
    <location>
        <begin position="48"/>
        <end position="72"/>
    </location>
</feature>
<keyword evidence="5 8" id="KW-0812">Transmembrane</keyword>
<feature type="transmembrane region" description="Helical" evidence="8">
    <location>
        <begin position="344"/>
        <end position="364"/>
    </location>
</feature>
<comment type="caution">
    <text evidence="9">The sequence shown here is derived from an EMBL/GenBank/DDBJ whole genome shotgun (WGS) entry which is preliminary data.</text>
</comment>
<gene>
    <name evidence="9" type="ORF">ATY31_08415</name>
</gene>
<evidence type="ECO:0000256" key="8">
    <source>
        <dbReference type="SAM" id="Phobius"/>
    </source>
</evidence>
<dbReference type="Pfam" id="PF07690">
    <property type="entry name" value="MFS_1"/>
    <property type="match status" value="1"/>
</dbReference>
<name>A0A2S3YS96_9HYPH</name>
<evidence type="ECO:0000313" key="10">
    <source>
        <dbReference type="Proteomes" id="UP000237511"/>
    </source>
</evidence>
<feature type="transmembrane region" description="Helical" evidence="8">
    <location>
        <begin position="310"/>
        <end position="332"/>
    </location>
</feature>
<feature type="transmembrane region" description="Helical" evidence="8">
    <location>
        <begin position="174"/>
        <end position="200"/>
    </location>
</feature>
<feature type="transmembrane region" description="Helical" evidence="8">
    <location>
        <begin position="148"/>
        <end position="168"/>
    </location>
</feature>
<dbReference type="InterPro" id="IPR011701">
    <property type="entry name" value="MFS"/>
</dbReference>
<dbReference type="Proteomes" id="UP000237511">
    <property type="component" value="Unassembled WGS sequence"/>
</dbReference>
<dbReference type="GO" id="GO:0005886">
    <property type="term" value="C:plasma membrane"/>
    <property type="evidence" value="ECO:0007669"/>
    <property type="project" value="UniProtKB-SubCell"/>
</dbReference>
<feature type="transmembrane region" description="Helical" evidence="8">
    <location>
        <begin position="286"/>
        <end position="304"/>
    </location>
</feature>
<keyword evidence="3" id="KW-1003">Cell membrane</keyword>
<organism evidence="9 10">
    <name type="scientific">Sinorhizobium americanum</name>
    <dbReference type="NCBI Taxonomy" id="194963"/>
    <lineage>
        <taxon>Bacteria</taxon>
        <taxon>Pseudomonadati</taxon>
        <taxon>Pseudomonadota</taxon>
        <taxon>Alphaproteobacteria</taxon>
        <taxon>Hyphomicrobiales</taxon>
        <taxon>Rhizobiaceae</taxon>
        <taxon>Sinorhizobium/Ensifer group</taxon>
        <taxon>Sinorhizobium</taxon>
    </lineage>
</organism>
<dbReference type="GO" id="GO:0022857">
    <property type="term" value="F:transmembrane transporter activity"/>
    <property type="evidence" value="ECO:0007669"/>
    <property type="project" value="InterPro"/>
</dbReference>
<reference evidence="9 10" key="1">
    <citation type="journal article" date="2014" name="Syst. Appl. Microbiol.">
        <title>Microsymbionts of Phaseolus vulgaris in acid and alkaline soils of Mexico.</title>
        <authorList>
            <person name="Verastegui-Valdes M.M."/>
            <person name="Zhang Y.J."/>
            <person name="Rivera-Orduna F.N."/>
            <person name="Cheng H.P."/>
            <person name="Sui X.H."/>
            <person name="Wang E.T."/>
        </authorList>
    </citation>
    <scope>NUCLEOTIDE SEQUENCE [LARGE SCALE GENOMIC DNA]</scope>
    <source>
        <strain evidence="9 10">FG01</strain>
    </source>
</reference>
<comment type="subcellular location">
    <subcellularLocation>
        <location evidence="1">Cell membrane</location>
        <topology evidence="1">Multi-pass membrane protein</topology>
    </subcellularLocation>
</comment>
<dbReference type="Gene3D" id="1.20.1250.20">
    <property type="entry name" value="MFS general substrate transporter like domains"/>
    <property type="match status" value="2"/>
</dbReference>
<sequence>MSSSLLTAMRNPVIRASMLAIFLFGFAGAATSPYQSVVGITELGLGNAFYSALIFAAALLNVIASVTVGIVADRVGNYRTLMLAVILFGVVGYGMVYAWPAKASFVIATLLLLPIYGALNSLLFANVRTAANHMGGRDAAAVNSAVRAAISLSWVLVPGVVGFVLAARGSMLPAYLLASLGCAANLILVAFLLPPTAGAGSALGKRLSYLASLGEILSPRVLGRLVAIALISSTLHVNAAVLPLIVTGAAGGTATDIGIVGLVALLEVAFILVWGRIQYSLSHVDALALGTAVYVVYLALLGLSDRPWHVYALTLASGLGAAALISIPITYLQDLIADRPGLGSSLIAVNIFLGGAFSTALFAIGTRFSDYSGTALRPGSQGWCCSFCSTASVPGLRHRRSRAAGGRGAASRHFVSCRGCPGAAGPVPWRNRPRCRSPHRHGA</sequence>
<evidence type="ECO:0000256" key="1">
    <source>
        <dbReference type="ARBA" id="ARBA00004651"/>
    </source>
</evidence>
<protein>
    <submittedName>
        <fullName evidence="9">MFS transporter</fullName>
    </submittedName>
</protein>
<evidence type="ECO:0000256" key="4">
    <source>
        <dbReference type="ARBA" id="ARBA00022597"/>
    </source>
</evidence>
<evidence type="ECO:0000256" key="2">
    <source>
        <dbReference type="ARBA" id="ARBA00022448"/>
    </source>
</evidence>
<feature type="transmembrane region" description="Helical" evidence="8">
    <location>
        <begin position="81"/>
        <end position="99"/>
    </location>
</feature>
<feature type="transmembrane region" description="Helical" evidence="8">
    <location>
        <begin position="105"/>
        <end position="127"/>
    </location>
</feature>
<dbReference type="EMBL" id="LODU01000012">
    <property type="protein sequence ID" value="POH34465.1"/>
    <property type="molecule type" value="Genomic_DNA"/>
</dbReference>
<accession>A0A2S3YS96</accession>
<keyword evidence="4" id="KW-0762">Sugar transport</keyword>
<dbReference type="AlphaFoldDB" id="A0A2S3YS96"/>
<dbReference type="SUPFAM" id="SSF103473">
    <property type="entry name" value="MFS general substrate transporter"/>
    <property type="match status" value="1"/>
</dbReference>
<feature type="transmembrane region" description="Helical" evidence="8">
    <location>
        <begin position="257"/>
        <end position="274"/>
    </location>
</feature>
<feature type="transmembrane region" description="Helical" evidence="8">
    <location>
        <begin position="221"/>
        <end position="245"/>
    </location>
</feature>
<keyword evidence="6 8" id="KW-1133">Transmembrane helix</keyword>
<dbReference type="PANTHER" id="PTHR23535">
    <property type="entry name" value="SUGAR EFFLUX TRANSPORTER A-RELATED"/>
    <property type="match status" value="1"/>
</dbReference>
<dbReference type="PANTHER" id="PTHR23535:SF2">
    <property type="entry name" value="SUGAR EFFLUX TRANSPORTER A-RELATED"/>
    <property type="match status" value="1"/>
</dbReference>
<dbReference type="InterPro" id="IPR036259">
    <property type="entry name" value="MFS_trans_sf"/>
</dbReference>
<evidence type="ECO:0000256" key="5">
    <source>
        <dbReference type="ARBA" id="ARBA00022692"/>
    </source>
</evidence>
<proteinExistence type="predicted"/>
<keyword evidence="7 8" id="KW-0472">Membrane</keyword>